<comment type="caution">
    <text evidence="1">The sequence shown here is derived from an EMBL/GenBank/DDBJ whole genome shotgun (WGS) entry which is preliminary data.</text>
</comment>
<evidence type="ECO:0000313" key="2">
    <source>
        <dbReference type="Proteomes" id="UP000554482"/>
    </source>
</evidence>
<sequence>MPIPFPVQQMEIRKSTTQQTTKKSFNKRLTYAKVKGRRRNCMPATCAARIFQLAREFGNKSDVPILSNEVDNHEIS</sequence>
<dbReference type="EMBL" id="JABWDY010008938">
    <property type="protein sequence ID" value="KAF5201812.1"/>
    <property type="molecule type" value="Genomic_DNA"/>
</dbReference>
<gene>
    <name evidence="1" type="ORF">FRX31_008601</name>
</gene>
<protein>
    <submittedName>
        <fullName evidence="1">Uncharacterized protein</fullName>
    </submittedName>
</protein>
<dbReference type="OrthoDB" id="1911901at2759"/>
<organism evidence="1 2">
    <name type="scientific">Thalictrum thalictroides</name>
    <name type="common">Rue-anemone</name>
    <name type="synonym">Anemone thalictroides</name>
    <dbReference type="NCBI Taxonomy" id="46969"/>
    <lineage>
        <taxon>Eukaryota</taxon>
        <taxon>Viridiplantae</taxon>
        <taxon>Streptophyta</taxon>
        <taxon>Embryophyta</taxon>
        <taxon>Tracheophyta</taxon>
        <taxon>Spermatophyta</taxon>
        <taxon>Magnoliopsida</taxon>
        <taxon>Ranunculales</taxon>
        <taxon>Ranunculaceae</taxon>
        <taxon>Thalictroideae</taxon>
        <taxon>Thalictrum</taxon>
    </lineage>
</organism>
<proteinExistence type="predicted"/>
<dbReference type="Proteomes" id="UP000554482">
    <property type="component" value="Unassembled WGS sequence"/>
</dbReference>
<name>A0A7J6X094_THATH</name>
<evidence type="ECO:0000313" key="1">
    <source>
        <dbReference type="EMBL" id="KAF5201812.1"/>
    </source>
</evidence>
<reference evidence="1 2" key="1">
    <citation type="submission" date="2020-06" db="EMBL/GenBank/DDBJ databases">
        <title>Transcriptomic and genomic resources for Thalictrum thalictroides and T. hernandezii: Facilitating candidate gene discovery in an emerging model plant lineage.</title>
        <authorList>
            <person name="Arias T."/>
            <person name="Riano-Pachon D.M."/>
            <person name="Di Stilio V.S."/>
        </authorList>
    </citation>
    <scope>NUCLEOTIDE SEQUENCE [LARGE SCALE GENOMIC DNA]</scope>
    <source>
        <strain evidence="2">cv. WT478/WT964</strain>
        <tissue evidence="1">Leaves</tissue>
    </source>
</reference>
<keyword evidence="2" id="KW-1185">Reference proteome</keyword>
<accession>A0A7J6X094</accession>
<dbReference type="AlphaFoldDB" id="A0A7J6X094"/>